<feature type="domain" description="Serpin" evidence="2">
    <location>
        <begin position="26"/>
        <end position="390"/>
    </location>
</feature>
<evidence type="ECO:0000256" key="1">
    <source>
        <dbReference type="RuleBase" id="RU000411"/>
    </source>
</evidence>
<name>A0ABW2AH81_9MICO</name>
<dbReference type="Proteomes" id="UP001596298">
    <property type="component" value="Unassembled WGS sequence"/>
</dbReference>
<dbReference type="PANTHER" id="PTHR11461">
    <property type="entry name" value="SERINE PROTEASE INHIBITOR, SERPIN"/>
    <property type="match status" value="1"/>
</dbReference>
<gene>
    <name evidence="3" type="ORF">ACFQDH_13620</name>
</gene>
<organism evidence="3 4">
    <name type="scientific">Flexivirga alba</name>
    <dbReference type="NCBI Taxonomy" id="702742"/>
    <lineage>
        <taxon>Bacteria</taxon>
        <taxon>Bacillati</taxon>
        <taxon>Actinomycetota</taxon>
        <taxon>Actinomycetes</taxon>
        <taxon>Micrococcales</taxon>
        <taxon>Dermacoccaceae</taxon>
        <taxon>Flexivirga</taxon>
    </lineage>
</organism>
<dbReference type="Gene3D" id="2.30.39.10">
    <property type="entry name" value="Alpha-1-antitrypsin, domain 1"/>
    <property type="match status" value="1"/>
</dbReference>
<dbReference type="InterPro" id="IPR042185">
    <property type="entry name" value="Serpin_sf_2"/>
</dbReference>
<dbReference type="InterPro" id="IPR036186">
    <property type="entry name" value="Serpin_sf"/>
</dbReference>
<dbReference type="SUPFAM" id="SSF56574">
    <property type="entry name" value="Serpins"/>
    <property type="match status" value="1"/>
</dbReference>
<evidence type="ECO:0000313" key="4">
    <source>
        <dbReference type="Proteomes" id="UP001596298"/>
    </source>
</evidence>
<dbReference type="SMART" id="SM00093">
    <property type="entry name" value="SERPIN"/>
    <property type="match status" value="1"/>
</dbReference>
<proteinExistence type="inferred from homology"/>
<dbReference type="InterPro" id="IPR000215">
    <property type="entry name" value="Serpin_fam"/>
</dbReference>
<sequence length="391" mass="40739">MLAVSAARMTPGPHARAGADLTGFGVQLLLKTAKIGPTDNGSISPYSIYTALAMTDAGARGVSQQQLDTVLGGNQQRQAGNITAIDAAVAKAVTDSGKVKDSPAVVQAANSLWPDKELAVRKDYLQELATGYGAQLHVVDYQHDAAGALKEINGWVSGRTHGLIPDLLSAKDVTPRSRLELVNALYLKASWQDEFDDPSSPRAFTTASGSTVKVPYMTAKAWMPVAAGDKWQSVTIPYVGGGLAMTVVLPAAGAFGAIRTTLADVLAKAVQGKADGKVTLTMPPFSIDTRSQLVQALEALGVRELFGVRADLSGIAGRPGDIRVSSVTHQSIVKVDQHGTEAAAATGVGMEAGAAPSQLPKTLEIDRAFFFAIHDTQTGAPLFLGQVADPS</sequence>
<accession>A0ABW2AH81</accession>
<dbReference type="InterPro" id="IPR023796">
    <property type="entry name" value="Serpin_dom"/>
</dbReference>
<comment type="caution">
    <text evidence="3">The sequence shown here is derived from an EMBL/GenBank/DDBJ whole genome shotgun (WGS) entry which is preliminary data.</text>
</comment>
<dbReference type="RefSeq" id="WP_382402171.1">
    <property type="nucleotide sequence ID" value="NZ_JBHSWH010000001.1"/>
</dbReference>
<reference evidence="4" key="1">
    <citation type="journal article" date="2019" name="Int. J. Syst. Evol. Microbiol.">
        <title>The Global Catalogue of Microorganisms (GCM) 10K type strain sequencing project: providing services to taxonomists for standard genome sequencing and annotation.</title>
        <authorList>
            <consortium name="The Broad Institute Genomics Platform"/>
            <consortium name="The Broad Institute Genome Sequencing Center for Infectious Disease"/>
            <person name="Wu L."/>
            <person name="Ma J."/>
        </authorList>
    </citation>
    <scope>NUCLEOTIDE SEQUENCE [LARGE SCALE GENOMIC DNA]</scope>
    <source>
        <strain evidence="4">CCUG 58127</strain>
    </source>
</reference>
<dbReference type="CDD" id="cd19590">
    <property type="entry name" value="serpin_thermopin-like"/>
    <property type="match status" value="1"/>
</dbReference>
<protein>
    <submittedName>
        <fullName evidence="3">Serpin family protein</fullName>
    </submittedName>
</protein>
<evidence type="ECO:0000259" key="2">
    <source>
        <dbReference type="SMART" id="SM00093"/>
    </source>
</evidence>
<evidence type="ECO:0000313" key="3">
    <source>
        <dbReference type="EMBL" id="MFC6706269.1"/>
    </source>
</evidence>
<dbReference type="Pfam" id="PF00079">
    <property type="entry name" value="Serpin"/>
    <property type="match status" value="1"/>
</dbReference>
<dbReference type="Gene3D" id="3.30.497.10">
    <property type="entry name" value="Antithrombin, subunit I, domain 2"/>
    <property type="match status" value="1"/>
</dbReference>
<keyword evidence="4" id="KW-1185">Reference proteome</keyword>
<dbReference type="EMBL" id="JBHSWH010000001">
    <property type="protein sequence ID" value="MFC6706269.1"/>
    <property type="molecule type" value="Genomic_DNA"/>
</dbReference>
<dbReference type="InterPro" id="IPR042178">
    <property type="entry name" value="Serpin_sf_1"/>
</dbReference>
<dbReference type="PANTHER" id="PTHR11461:SF211">
    <property type="entry name" value="GH10112P-RELATED"/>
    <property type="match status" value="1"/>
</dbReference>
<comment type="similarity">
    <text evidence="1">Belongs to the serpin family.</text>
</comment>